<dbReference type="GeneID" id="91541700"/>
<organism evidence="1 2">
    <name type="scientific">Streptomyces hirsutus</name>
    <dbReference type="NCBI Taxonomy" id="35620"/>
    <lineage>
        <taxon>Bacteria</taxon>
        <taxon>Bacillati</taxon>
        <taxon>Actinomycetota</taxon>
        <taxon>Actinomycetes</taxon>
        <taxon>Kitasatosporales</taxon>
        <taxon>Streptomycetaceae</taxon>
        <taxon>Streptomyces</taxon>
    </lineage>
</organism>
<dbReference type="EMBL" id="CP109134">
    <property type="protein sequence ID" value="WSD04999.1"/>
    <property type="molecule type" value="Genomic_DNA"/>
</dbReference>
<sequence length="95" mass="10498">MGDTVSAETKRSEPGPAIRDLVRLADAWATQPRLYDAFMAGYSRELTPAEEERFVIDSALDALSGIQYGATHSDAETQDRGHRALARLRAQDHPQ</sequence>
<keyword evidence="2" id="KW-1185">Reference proteome</keyword>
<dbReference type="Proteomes" id="UP001335325">
    <property type="component" value="Chromosome"/>
</dbReference>
<protein>
    <submittedName>
        <fullName evidence="1">Uncharacterized protein</fullName>
    </submittedName>
</protein>
<evidence type="ECO:0000313" key="2">
    <source>
        <dbReference type="Proteomes" id="UP001335325"/>
    </source>
</evidence>
<name>A0ABZ1GIK2_9ACTN</name>
<proteinExistence type="predicted"/>
<gene>
    <name evidence="1" type="ORF">OIE73_03985</name>
</gene>
<reference evidence="1 2" key="1">
    <citation type="submission" date="2022-10" db="EMBL/GenBank/DDBJ databases">
        <title>The complete genomes of actinobacterial strains from the NBC collection.</title>
        <authorList>
            <person name="Joergensen T.S."/>
            <person name="Alvarez Arevalo M."/>
            <person name="Sterndorff E.B."/>
            <person name="Faurdal D."/>
            <person name="Vuksanovic O."/>
            <person name="Mourched A.-S."/>
            <person name="Charusanti P."/>
            <person name="Shaw S."/>
            <person name="Blin K."/>
            <person name="Weber T."/>
        </authorList>
    </citation>
    <scope>NUCLEOTIDE SEQUENCE [LARGE SCALE GENOMIC DNA]</scope>
    <source>
        <strain evidence="1 2">NBC 01753</strain>
    </source>
</reference>
<dbReference type="RefSeq" id="WP_326751280.1">
    <property type="nucleotide sequence ID" value="NZ_CP109134.1"/>
</dbReference>
<evidence type="ECO:0000313" key="1">
    <source>
        <dbReference type="EMBL" id="WSD04999.1"/>
    </source>
</evidence>
<accession>A0ABZ1GIK2</accession>